<evidence type="ECO:0000256" key="13">
    <source>
        <dbReference type="ARBA" id="ARBA00023054"/>
    </source>
</evidence>
<feature type="compositionally biased region" description="Pro residues" evidence="20">
    <location>
        <begin position="2063"/>
        <end position="2081"/>
    </location>
</feature>
<keyword evidence="15" id="KW-0325">Glycoprotein</keyword>
<comment type="similarity">
    <text evidence="16">Belongs to the MIA/OTOR family. Tango1 subfamily.</text>
</comment>
<evidence type="ECO:0000256" key="14">
    <source>
        <dbReference type="ARBA" id="ARBA00023136"/>
    </source>
</evidence>
<feature type="compositionally biased region" description="Polar residues" evidence="20">
    <location>
        <begin position="1951"/>
        <end position="1965"/>
    </location>
</feature>
<sequence>MHFLRRDSWRGLAGWPGEGSSPAAAAVGVPLGSRWGPLTASQPRAEAPGQPPAGAGKVPGPRLGGGGRMEEGGSAAGPPPPHRPPAGAADVSAPSLPPATANMAAAPPPPDPRLLLALLLLLLQPLPPPLLCAAAGPELGRRFAERKRCADPECSMLMCRGKAMKDFKGPDCRFVNFKKGEAVYVYYKLIGKSTELWAGSVGSDFGYFPKDLLEVNHNYTNEELELPTDETDFVCFDGGRDDFDNYNVDELLKSSKETIANERETESSDPRTKAAEGTEGEEEVEKADTVQSLDALEADNVELSIEKDKEALTITEEVDSFLIEGTEGTRVDSSASSHEENSQGDQTAHEHLQGTLNERLKGLESENTKNTSTAQGETSQLDKESKEVDAYTLLDRELSINLKTKFGSTADAVVSDDEVTRLVTSSEDDFNEGLSINAHDSDKESDFVDPSEEIPLLSFMAEEEESLGDSDADENNSFESKNHEFDENEGAMELNNQRDDEEELDSDALIKDAFTKSGDSMNVDRFESEQTKEKQDEVMLISKREAPTAQLEDFSKELLRNEPIGARDPGSEEKANKTDARDPGSEEKANKTEELEEPLMADEMVLHTEELKSTTVPDPHALPSPQDGLKTKPSVESKQDALGLPAGDVNKSPERVPLAEIEKEEKKFEDDTLEEISGSDLKHKKLWEKMKEKGRDQYKPSADVPTKPVEEVQNGSQSDTGDTKLLKAKLEHGMPSVEKEILRHEEDSKQKGEAEHENQKPASFKEEPEIKGRNMKETPAGEGDPSHRGAAEQPRPWENETEYSEADVKEELSGNLGKMTGFEKSIEKSSPEEKSRSTAQNTNRANFTQQGTAHTEDEDSNKDLGTNLASEKTLRPELQPGETDAEDDADLKQMEEELLEDENAASAKLLHARVANVQGNTLDIERRNPELKVPSEAFSVTADPTYETGEETNSFSEEAKKIISMQDEHKTGNKEFDVPANEDAELDEMEHTAEDDEESSEAEEPSSVEEYNFKSSDMEDSSDFHQRKDHVPEDIPQRGSKEKQNITDTGNDHQQSARFPSPADISAAKNDTVTEYSESVKRLTIIRGFLDEKRVMRLYKYLGLQHVIKIEAMFHDMKVEMELARKASNNNEDIEKALDQILEFSESNIMDVVGKVLDSRVAENKEEVVKEMDLYDEESALMDDIQELIYSLRSKYSSASESVPLASFLEQEDDQLNAQGDAKEDEYDTDAVRNPNAADESNQKFQQLEDKRPVQSTEEEDERSVNVPPELEEASFSDNTEAKEVYNSERRLPLADTSFGSTDSEESAREDTAAAPGDGDGGGGASGAALGGAGPAARRLLLQLVATLPEDIRPGPDFHGLPWEPVIITALVGIATLAVIFWRTCLSVKSRIYQVTEKQLAEKIKNLLQEKTEILDKMSEYDEKIKQAKESVKAAQEQKNILSDETAGLKDTVKGLEEANRKLDDKIRSLHSMLETERKQNEKKQKKISENQKSLEKLEEAISVHSAELSEVQIALNEAKLNEEKVKSELQHVQEENARLKKSKEQLLKEAEGWSERHTELSEQIKLYQKSQKDIEEALAYKENEIEVLTNCIMQLKQLDIDSSSDAKKDGEGHEWSRGDDLANGELPDNENEKMKTQIKQMMDVSRVKTMLSIVEEDRNLLQSKLSDEVTARHELEEQIKKLEHDSCSLQSAKARLENECKTLQQKVEILGELYQQKEMALQKKLTQEEYERQEKEQKLSAADEKAVLAIEEVKVYKQRIQDMEEELQKTERSYKNQIAAHEKKAHDNWLIARSAERALAEEKREAANLRQKLIEVNQKIVMLQRPLIVKPTPGRPDRQVPPRRGPLSRDGSFGPSPVSGGNPSPTQMIEVPGRPLSAPRREGSRGEFGTVVDGPSVPRRPPEIPGRMSVPDLGPAVASLISSGPRTSSPSTAMDRAQPSPKESEAPCVTTDSPSSIEPPTANVSPKGPPSFPGTPIMTSPVMGPPPPPPVRYGPPPAPLRGHFGPRPLPVPLVRGAPLPPPAARDFLPGPPLGMRDLPPGPLPPPPDPRAYGRGHPSFRPLGPPGPRDYPQGPQLPPPGSRDYTPSPSRDLPLAAPRDYPAGPPPAPAGSKDYTQPPAQKP</sequence>
<dbReference type="InterPro" id="IPR036028">
    <property type="entry name" value="SH3-like_dom_sf"/>
</dbReference>
<dbReference type="Proteomes" id="UP000016666">
    <property type="component" value="Chromosome 3"/>
</dbReference>
<feature type="compositionally biased region" description="Basic and acidic residues" evidence="20">
    <location>
        <begin position="687"/>
        <end position="698"/>
    </location>
</feature>
<evidence type="ECO:0000256" key="11">
    <source>
        <dbReference type="ARBA" id="ARBA00022927"/>
    </source>
</evidence>
<evidence type="ECO:0000256" key="8">
    <source>
        <dbReference type="ARBA" id="ARBA00022729"/>
    </source>
</evidence>
<feature type="compositionally biased region" description="Basic and acidic residues" evidence="20">
    <location>
        <begin position="1280"/>
        <end position="1293"/>
    </location>
</feature>
<evidence type="ECO:0000256" key="12">
    <source>
        <dbReference type="ARBA" id="ARBA00022989"/>
    </source>
</evidence>
<dbReference type="Ensembl" id="ENSAPLT00000039633.1">
    <property type="protein sequence ID" value="ENSAPLP00000023405.1"/>
    <property type="gene ID" value="ENSAPLG00000006319.2"/>
</dbReference>
<dbReference type="PROSITE" id="PS50002">
    <property type="entry name" value="SH3"/>
    <property type="match status" value="1"/>
</dbReference>
<dbReference type="InterPro" id="IPR051500">
    <property type="entry name" value="cTAGE_MIA/OTOR"/>
</dbReference>
<feature type="region of interest" description="Disordered" evidence="20">
    <location>
        <begin position="1603"/>
        <end position="1630"/>
    </location>
</feature>
<reference evidence="22 23" key="1">
    <citation type="submission" date="2017-10" db="EMBL/GenBank/DDBJ databases">
        <title>A new Pekin duck reference genome.</title>
        <authorList>
            <person name="Hou Z.-C."/>
            <person name="Zhou Z.-K."/>
            <person name="Zhu F."/>
            <person name="Hou S.-S."/>
        </authorList>
    </citation>
    <scope>NUCLEOTIDE SEQUENCE [LARGE SCALE GENOMIC DNA]</scope>
</reference>
<feature type="region of interest" description="Disordered" evidence="20">
    <location>
        <begin position="515"/>
        <end position="895"/>
    </location>
</feature>
<evidence type="ECO:0000256" key="15">
    <source>
        <dbReference type="ARBA" id="ARBA00023180"/>
    </source>
</evidence>
<reference evidence="22" key="2">
    <citation type="submission" date="2025-08" db="UniProtKB">
        <authorList>
            <consortium name="Ensembl"/>
        </authorList>
    </citation>
    <scope>IDENTIFICATION</scope>
</reference>
<dbReference type="Pfam" id="PF07653">
    <property type="entry name" value="SH3_2"/>
    <property type="match status" value="1"/>
</dbReference>
<evidence type="ECO:0000256" key="18">
    <source>
        <dbReference type="PROSITE-ProRule" id="PRU00192"/>
    </source>
</evidence>
<feature type="region of interest" description="Disordered" evidence="20">
    <location>
        <begin position="1828"/>
        <end position="2123"/>
    </location>
</feature>
<dbReference type="InterPro" id="IPR001452">
    <property type="entry name" value="SH3_domain"/>
</dbReference>
<feature type="coiled-coil region" evidence="19">
    <location>
        <begin position="1397"/>
        <end position="1564"/>
    </location>
</feature>
<evidence type="ECO:0000256" key="10">
    <source>
        <dbReference type="ARBA" id="ARBA00022892"/>
    </source>
</evidence>
<feature type="compositionally biased region" description="Basic and acidic residues" evidence="20">
    <location>
        <begin position="824"/>
        <end position="836"/>
    </location>
</feature>
<feature type="region of interest" description="Disordered" evidence="20">
    <location>
        <begin position="1"/>
        <end position="107"/>
    </location>
</feature>
<feature type="compositionally biased region" description="Low complexity" evidence="20">
    <location>
        <begin position="43"/>
        <end position="61"/>
    </location>
</feature>
<keyword evidence="12" id="KW-1133">Transmembrane helix</keyword>
<evidence type="ECO:0000256" key="6">
    <source>
        <dbReference type="ARBA" id="ARBA00022553"/>
    </source>
</evidence>
<feature type="coiled-coil region" evidence="19">
    <location>
        <begin position="1666"/>
        <end position="1820"/>
    </location>
</feature>
<evidence type="ECO:0000313" key="23">
    <source>
        <dbReference type="Proteomes" id="UP000016666"/>
    </source>
</evidence>
<keyword evidence="8" id="KW-0732">Signal</keyword>
<reference evidence="22" key="3">
    <citation type="submission" date="2025-09" db="UniProtKB">
        <authorList>
            <consortium name="Ensembl"/>
        </authorList>
    </citation>
    <scope>IDENTIFICATION</scope>
</reference>
<evidence type="ECO:0000256" key="16">
    <source>
        <dbReference type="ARBA" id="ARBA00061139"/>
    </source>
</evidence>
<dbReference type="GO" id="GO:0006887">
    <property type="term" value="P:exocytosis"/>
    <property type="evidence" value="ECO:0007669"/>
    <property type="project" value="UniProtKB-KW"/>
</dbReference>
<keyword evidence="3" id="KW-0813">Transport</keyword>
<evidence type="ECO:0000313" key="22">
    <source>
        <dbReference type="Ensembl" id="ENSAPLP00000023405.1"/>
    </source>
</evidence>
<keyword evidence="2 18" id="KW-0728">SH3 domain</keyword>
<accession>A0A493TCL0</accession>
<feature type="compositionally biased region" description="Acidic residues" evidence="20">
    <location>
        <begin position="462"/>
        <end position="476"/>
    </location>
</feature>
<feature type="compositionally biased region" description="Basic and acidic residues" evidence="20">
    <location>
        <begin position="569"/>
        <end position="593"/>
    </location>
</feature>
<comment type="subcellular location">
    <subcellularLocation>
        <location evidence="1">Endoplasmic reticulum membrane</location>
        <topology evidence="1">Single-pass membrane protein</topology>
    </subcellularLocation>
</comment>
<protein>
    <recommendedName>
        <fullName evidence="17">Transport and Golgi organization protein 1 homolog</fullName>
    </recommendedName>
</protein>
<dbReference type="PRINTS" id="PR01217">
    <property type="entry name" value="PRICHEXTENSN"/>
</dbReference>
<feature type="compositionally biased region" description="Polar residues" evidence="20">
    <location>
        <begin position="837"/>
        <end position="853"/>
    </location>
</feature>
<feature type="compositionally biased region" description="Polar residues" evidence="20">
    <location>
        <begin position="1046"/>
        <end position="1058"/>
    </location>
</feature>
<keyword evidence="9" id="KW-0256">Endoplasmic reticulum</keyword>
<evidence type="ECO:0000256" key="17">
    <source>
        <dbReference type="ARBA" id="ARBA00068894"/>
    </source>
</evidence>
<feature type="compositionally biased region" description="Polar residues" evidence="20">
    <location>
        <begin position="1921"/>
        <end position="1933"/>
    </location>
</feature>
<feature type="compositionally biased region" description="Basic and acidic residues" evidence="20">
    <location>
        <begin position="660"/>
        <end position="670"/>
    </location>
</feature>
<name>A0A493TCL0_ANAPP</name>
<dbReference type="GeneTree" id="ENSGT00950000182767"/>
<feature type="compositionally biased region" description="Gly residues" evidence="20">
    <location>
        <begin position="1318"/>
        <end position="1330"/>
    </location>
</feature>
<keyword evidence="14" id="KW-0472">Membrane</keyword>
<dbReference type="STRING" id="8840.ENSAPLP00000023405"/>
<feature type="compositionally biased region" description="Basic and acidic residues" evidence="20">
    <location>
        <begin position="257"/>
        <end position="276"/>
    </location>
</feature>
<evidence type="ECO:0000256" key="3">
    <source>
        <dbReference type="ARBA" id="ARBA00022448"/>
    </source>
</evidence>
<feature type="compositionally biased region" description="Basic and acidic residues" evidence="20">
    <location>
        <begin position="337"/>
        <end position="350"/>
    </location>
</feature>
<dbReference type="GO" id="GO:0006888">
    <property type="term" value="P:endoplasmic reticulum to Golgi vesicle-mediated transport"/>
    <property type="evidence" value="ECO:0007669"/>
    <property type="project" value="TreeGrafter"/>
</dbReference>
<feature type="region of interest" description="Disordered" evidence="20">
    <location>
        <begin position="257"/>
        <end position="295"/>
    </location>
</feature>
<dbReference type="GO" id="GO:0070971">
    <property type="term" value="C:endoplasmic reticulum exit site"/>
    <property type="evidence" value="ECO:0007669"/>
    <property type="project" value="TreeGrafter"/>
</dbReference>
<organism evidence="22 23">
    <name type="scientific">Anas platyrhynchos platyrhynchos</name>
    <name type="common">Northern mallard</name>
    <dbReference type="NCBI Taxonomy" id="8840"/>
    <lineage>
        <taxon>Eukaryota</taxon>
        <taxon>Metazoa</taxon>
        <taxon>Chordata</taxon>
        <taxon>Craniata</taxon>
        <taxon>Vertebrata</taxon>
        <taxon>Euteleostomi</taxon>
        <taxon>Archelosauria</taxon>
        <taxon>Archosauria</taxon>
        <taxon>Dinosauria</taxon>
        <taxon>Saurischia</taxon>
        <taxon>Theropoda</taxon>
        <taxon>Coelurosauria</taxon>
        <taxon>Aves</taxon>
        <taxon>Neognathae</taxon>
        <taxon>Galloanserae</taxon>
        <taxon>Anseriformes</taxon>
        <taxon>Anatidae</taxon>
        <taxon>Anatinae</taxon>
        <taxon>Anas</taxon>
    </lineage>
</organism>
<feature type="region of interest" description="Disordered" evidence="20">
    <location>
        <begin position="462"/>
        <end position="503"/>
    </location>
</feature>
<dbReference type="GO" id="GO:0048731">
    <property type="term" value="P:system development"/>
    <property type="evidence" value="ECO:0007669"/>
    <property type="project" value="UniProtKB-ARBA"/>
</dbReference>
<feature type="compositionally biased region" description="Pro residues" evidence="20">
    <location>
        <begin position="1984"/>
        <end position="2000"/>
    </location>
</feature>
<keyword evidence="7" id="KW-0812">Transmembrane</keyword>
<keyword evidence="6" id="KW-0597">Phosphoprotein</keyword>
<evidence type="ECO:0000256" key="20">
    <source>
        <dbReference type="SAM" id="MobiDB-lite"/>
    </source>
</evidence>
<evidence type="ECO:0000256" key="1">
    <source>
        <dbReference type="ARBA" id="ARBA00004389"/>
    </source>
</evidence>
<feature type="compositionally biased region" description="Basic and acidic residues" evidence="20">
    <location>
        <begin position="784"/>
        <end position="798"/>
    </location>
</feature>
<feature type="compositionally biased region" description="Low complexity" evidence="20">
    <location>
        <begin position="1852"/>
        <end position="1866"/>
    </location>
</feature>
<feature type="compositionally biased region" description="Polar residues" evidence="20">
    <location>
        <begin position="368"/>
        <end position="379"/>
    </location>
</feature>
<dbReference type="GO" id="GO:0009306">
    <property type="term" value="P:protein secretion"/>
    <property type="evidence" value="ECO:0007669"/>
    <property type="project" value="TreeGrafter"/>
</dbReference>
<dbReference type="CDD" id="cd11893">
    <property type="entry name" value="SH3_MIA3"/>
    <property type="match status" value="1"/>
</dbReference>
<feature type="compositionally biased region" description="Basic and acidic residues" evidence="20">
    <location>
        <begin position="1605"/>
        <end position="1621"/>
    </location>
</feature>
<evidence type="ECO:0000256" key="4">
    <source>
        <dbReference type="ARBA" id="ARBA00022481"/>
    </source>
</evidence>
<dbReference type="GO" id="GO:0035459">
    <property type="term" value="P:vesicle cargo loading"/>
    <property type="evidence" value="ECO:0007669"/>
    <property type="project" value="TreeGrafter"/>
</dbReference>
<dbReference type="PANTHER" id="PTHR23158">
    <property type="entry name" value="MELANOMA INHIBITORY ACTIVITY-RELATED"/>
    <property type="match status" value="1"/>
</dbReference>
<feature type="domain" description="SH3" evidence="21">
    <location>
        <begin position="156"/>
        <end position="218"/>
    </location>
</feature>
<feature type="region of interest" description="Disordered" evidence="20">
    <location>
        <begin position="364"/>
        <end position="387"/>
    </location>
</feature>
<evidence type="ECO:0000256" key="19">
    <source>
        <dbReference type="SAM" id="Coils"/>
    </source>
</evidence>
<dbReference type="SUPFAM" id="SSF50044">
    <property type="entry name" value="SH3-domain"/>
    <property type="match status" value="1"/>
</dbReference>
<feature type="region of interest" description="Disordered" evidence="20">
    <location>
        <begin position="935"/>
        <end position="1073"/>
    </location>
</feature>
<keyword evidence="10" id="KW-0931">ER-Golgi transport</keyword>
<keyword evidence="4" id="KW-0488">Methylation</keyword>
<feature type="region of interest" description="Disordered" evidence="20">
    <location>
        <begin position="1220"/>
        <end position="1330"/>
    </location>
</feature>
<evidence type="ECO:0000256" key="5">
    <source>
        <dbReference type="ARBA" id="ARBA00022483"/>
    </source>
</evidence>
<feature type="compositionally biased region" description="Basic and acidic residues" evidence="20">
    <location>
        <begin position="721"/>
        <end position="776"/>
    </location>
</feature>
<feature type="compositionally biased region" description="Basic and acidic residues" evidence="20">
    <location>
        <begin position="629"/>
        <end position="639"/>
    </location>
</feature>
<feature type="compositionally biased region" description="Basic and acidic residues" evidence="20">
    <location>
        <begin position="1022"/>
        <end position="1045"/>
    </location>
</feature>
<feature type="compositionally biased region" description="Polar residues" evidence="20">
    <location>
        <begin position="2114"/>
        <end position="2123"/>
    </location>
</feature>
<keyword evidence="13 19" id="KW-0175">Coiled coil</keyword>
<evidence type="ECO:0000256" key="9">
    <source>
        <dbReference type="ARBA" id="ARBA00022824"/>
    </source>
</evidence>
<evidence type="ECO:0000259" key="21">
    <source>
        <dbReference type="PROSITE" id="PS50002"/>
    </source>
</evidence>
<evidence type="ECO:0000256" key="2">
    <source>
        <dbReference type="ARBA" id="ARBA00022443"/>
    </source>
</evidence>
<feature type="compositionally biased region" description="Basic and acidic residues" evidence="20">
    <location>
        <begin position="522"/>
        <end position="546"/>
    </location>
</feature>
<dbReference type="GO" id="GO:0005789">
    <property type="term" value="C:endoplasmic reticulum membrane"/>
    <property type="evidence" value="ECO:0007669"/>
    <property type="project" value="UniProtKB-SubCell"/>
</dbReference>
<keyword evidence="23" id="KW-1185">Reference proteome</keyword>
<evidence type="ECO:0000256" key="7">
    <source>
        <dbReference type="ARBA" id="ARBA00022692"/>
    </source>
</evidence>
<proteinExistence type="inferred from homology"/>
<dbReference type="FunFam" id="2.30.30.40:FF:000162">
    <property type="entry name" value="MIA SH3 domain ER export factor 3"/>
    <property type="match status" value="1"/>
</dbReference>
<feature type="compositionally biased region" description="Acidic residues" evidence="20">
    <location>
        <begin position="980"/>
        <end position="1007"/>
    </location>
</feature>
<feature type="compositionally biased region" description="Pro residues" evidence="20">
    <location>
        <begin position="2040"/>
        <end position="2050"/>
    </location>
</feature>
<feature type="region of interest" description="Disordered" evidence="20">
    <location>
        <begin position="325"/>
        <end position="350"/>
    </location>
</feature>
<dbReference type="Gene3D" id="2.30.30.40">
    <property type="entry name" value="SH3 Domains"/>
    <property type="match status" value="1"/>
</dbReference>
<keyword evidence="11" id="KW-0653">Protein transport</keyword>
<feature type="compositionally biased region" description="Basic and acidic residues" evidence="20">
    <location>
        <begin position="957"/>
        <end position="977"/>
    </location>
</feature>
<keyword evidence="5" id="KW-0268">Exocytosis</keyword>
<dbReference type="PANTHER" id="PTHR23158:SF54">
    <property type="entry name" value="TRANSPORT AND GOLGI ORGANIZATION PROTEIN 1 HOMOLOG"/>
    <property type="match status" value="1"/>
</dbReference>